<keyword evidence="3" id="KW-0489">Methyltransferase</keyword>
<evidence type="ECO:0000256" key="2">
    <source>
        <dbReference type="ARBA" id="ARBA00022552"/>
    </source>
</evidence>
<dbReference type="STRING" id="870435.A0A0C3NI48"/>
<evidence type="ECO:0000256" key="6">
    <source>
        <dbReference type="ARBA" id="ARBA00041184"/>
    </source>
</evidence>
<comment type="similarity">
    <text evidence="1">Belongs to the class I-like SAM-binding methyltransferase superfamily. RNA methyltransferase RlmE family.</text>
</comment>
<dbReference type="InterPro" id="IPR050082">
    <property type="entry name" value="RNA_methyltr_RlmE"/>
</dbReference>
<keyword evidence="10" id="KW-1185">Reference proteome</keyword>
<dbReference type="OrthoDB" id="20105at2759"/>
<dbReference type="SUPFAM" id="SSF53335">
    <property type="entry name" value="S-adenosyl-L-methionine-dependent methyltransferases"/>
    <property type="match status" value="1"/>
</dbReference>
<evidence type="ECO:0000256" key="5">
    <source>
        <dbReference type="ARBA" id="ARBA00022691"/>
    </source>
</evidence>
<evidence type="ECO:0000256" key="7">
    <source>
        <dbReference type="PIRSR" id="PIRSR005461-1"/>
    </source>
</evidence>
<keyword evidence="5 7" id="KW-0949">S-adenosyl-L-methionine</keyword>
<protein>
    <recommendedName>
        <fullName evidence="6">rRNA methyltransferase 2, mitochondrial</fullName>
    </recommendedName>
</protein>
<organism evidence="9 10">
    <name type="scientific">Pisolithus tinctorius Marx 270</name>
    <dbReference type="NCBI Taxonomy" id="870435"/>
    <lineage>
        <taxon>Eukaryota</taxon>
        <taxon>Fungi</taxon>
        <taxon>Dikarya</taxon>
        <taxon>Basidiomycota</taxon>
        <taxon>Agaricomycotina</taxon>
        <taxon>Agaricomycetes</taxon>
        <taxon>Agaricomycetidae</taxon>
        <taxon>Boletales</taxon>
        <taxon>Sclerodermatineae</taxon>
        <taxon>Pisolithaceae</taxon>
        <taxon>Pisolithus</taxon>
    </lineage>
</organism>
<evidence type="ECO:0000256" key="3">
    <source>
        <dbReference type="ARBA" id="ARBA00022603"/>
    </source>
</evidence>
<feature type="active site" description="Proton acceptor" evidence="7">
    <location>
        <position position="202"/>
    </location>
</feature>
<dbReference type="GO" id="GO:0008650">
    <property type="term" value="F:rRNA (uridine-2'-O-)-methyltransferase activity"/>
    <property type="evidence" value="ECO:0007669"/>
    <property type="project" value="TreeGrafter"/>
</dbReference>
<dbReference type="PIRSF" id="PIRSF005461">
    <property type="entry name" value="23S_rRNA_mtase"/>
    <property type="match status" value="1"/>
</dbReference>
<reference evidence="10" key="2">
    <citation type="submission" date="2015-01" db="EMBL/GenBank/DDBJ databases">
        <title>Evolutionary Origins and Diversification of the Mycorrhizal Mutualists.</title>
        <authorList>
            <consortium name="DOE Joint Genome Institute"/>
            <consortium name="Mycorrhizal Genomics Consortium"/>
            <person name="Kohler A."/>
            <person name="Kuo A."/>
            <person name="Nagy L.G."/>
            <person name="Floudas D."/>
            <person name="Copeland A."/>
            <person name="Barry K.W."/>
            <person name="Cichocki N."/>
            <person name="Veneault-Fourrey C."/>
            <person name="LaButti K."/>
            <person name="Lindquist E.A."/>
            <person name="Lipzen A."/>
            <person name="Lundell T."/>
            <person name="Morin E."/>
            <person name="Murat C."/>
            <person name="Riley R."/>
            <person name="Ohm R."/>
            <person name="Sun H."/>
            <person name="Tunlid A."/>
            <person name="Henrissat B."/>
            <person name="Grigoriev I.V."/>
            <person name="Hibbett D.S."/>
            <person name="Martin F."/>
        </authorList>
    </citation>
    <scope>NUCLEOTIDE SEQUENCE [LARGE SCALE GENOMIC DNA]</scope>
    <source>
        <strain evidence="10">Marx 270</strain>
    </source>
</reference>
<evidence type="ECO:0000256" key="1">
    <source>
        <dbReference type="ARBA" id="ARBA00009258"/>
    </source>
</evidence>
<dbReference type="Gene3D" id="3.40.50.150">
    <property type="entry name" value="Vaccinia Virus protein VP39"/>
    <property type="match status" value="1"/>
</dbReference>
<reference evidence="9 10" key="1">
    <citation type="submission" date="2014-04" db="EMBL/GenBank/DDBJ databases">
        <authorList>
            <consortium name="DOE Joint Genome Institute"/>
            <person name="Kuo A."/>
            <person name="Kohler A."/>
            <person name="Costa M.D."/>
            <person name="Nagy L.G."/>
            <person name="Floudas D."/>
            <person name="Copeland A."/>
            <person name="Barry K.W."/>
            <person name="Cichocki N."/>
            <person name="Veneault-Fourrey C."/>
            <person name="LaButti K."/>
            <person name="Lindquist E.A."/>
            <person name="Lipzen A."/>
            <person name="Lundell T."/>
            <person name="Morin E."/>
            <person name="Murat C."/>
            <person name="Sun H."/>
            <person name="Tunlid A."/>
            <person name="Henrissat B."/>
            <person name="Grigoriev I.V."/>
            <person name="Hibbett D.S."/>
            <person name="Martin F."/>
            <person name="Nordberg H.P."/>
            <person name="Cantor M.N."/>
            <person name="Hua S.X."/>
        </authorList>
    </citation>
    <scope>NUCLEOTIDE SEQUENCE [LARGE SCALE GENOMIC DNA]</scope>
    <source>
        <strain evidence="9 10">Marx 270</strain>
    </source>
</reference>
<dbReference type="GO" id="GO:0005739">
    <property type="term" value="C:mitochondrion"/>
    <property type="evidence" value="ECO:0007669"/>
    <property type="project" value="TreeGrafter"/>
</dbReference>
<dbReference type="InterPro" id="IPR015507">
    <property type="entry name" value="rRNA-MeTfrase_E"/>
</dbReference>
<dbReference type="PANTHER" id="PTHR10920:SF18">
    <property type="entry name" value="RRNA METHYLTRANSFERASE 2, MITOCHONDRIAL"/>
    <property type="match status" value="1"/>
</dbReference>
<dbReference type="AlphaFoldDB" id="A0A0C3NI48"/>
<dbReference type="FunCoup" id="A0A0C3NI48">
    <property type="interactions" value="275"/>
</dbReference>
<dbReference type="Proteomes" id="UP000054217">
    <property type="component" value="Unassembled WGS sequence"/>
</dbReference>
<gene>
    <name evidence="9" type="ORF">M404DRAFT_152381</name>
</gene>
<evidence type="ECO:0000259" key="8">
    <source>
        <dbReference type="Pfam" id="PF01728"/>
    </source>
</evidence>
<name>A0A0C3NI48_PISTI</name>
<dbReference type="InParanoid" id="A0A0C3NI48"/>
<keyword evidence="2" id="KW-0698">rRNA processing</keyword>
<feature type="domain" description="Ribosomal RNA methyltransferase FtsJ" evidence="8">
    <location>
        <begin position="40"/>
        <end position="245"/>
    </location>
</feature>
<dbReference type="Pfam" id="PF01728">
    <property type="entry name" value="FtsJ"/>
    <property type="match status" value="1"/>
</dbReference>
<dbReference type="InterPro" id="IPR002877">
    <property type="entry name" value="RNA_MeTrfase_FtsJ_dom"/>
</dbReference>
<dbReference type="HAMAP" id="MF_01547">
    <property type="entry name" value="RNA_methyltr_E"/>
    <property type="match status" value="1"/>
</dbReference>
<dbReference type="InterPro" id="IPR029063">
    <property type="entry name" value="SAM-dependent_MTases_sf"/>
</dbReference>
<evidence type="ECO:0000313" key="9">
    <source>
        <dbReference type="EMBL" id="KIO00695.1"/>
    </source>
</evidence>
<evidence type="ECO:0000313" key="10">
    <source>
        <dbReference type="Proteomes" id="UP000054217"/>
    </source>
</evidence>
<dbReference type="PANTHER" id="PTHR10920">
    <property type="entry name" value="RIBOSOMAL RNA METHYLTRANSFERASE"/>
    <property type="match status" value="1"/>
</dbReference>
<keyword evidence="4" id="KW-0808">Transferase</keyword>
<accession>A0A0C3NI48</accession>
<sequence>MSFRPSDVLKKNLSSSSRSWLVRQARDPYVKQRLASATSYRSRSAFKLLEIDKNWGRFLSRNEICAVVDLGAAPGGWSQVVAEKLGWINPAISTVGRGVIVAVDLLHIAPIPGVHTLQMDFLSSQAAGAVKNALSAPENPSGMADIILSDMAANFSGNRVRDVEMSLDICHSVFQFAKDNLHVAAAASAGTKKQRGGTLLLKHFEHPLSREFREKYLDPNFNSVNYIKPSASRTGSAEGYWLCRGWKGLQSH</sequence>
<dbReference type="HOGENOM" id="CLU_009422_4_0_1"/>
<dbReference type="EMBL" id="KN831994">
    <property type="protein sequence ID" value="KIO00695.1"/>
    <property type="molecule type" value="Genomic_DNA"/>
</dbReference>
<evidence type="ECO:0000256" key="4">
    <source>
        <dbReference type="ARBA" id="ARBA00022679"/>
    </source>
</evidence>
<proteinExistence type="inferred from homology"/>